<feature type="compositionally biased region" description="Basic residues" evidence="1">
    <location>
        <begin position="101"/>
        <end position="110"/>
    </location>
</feature>
<dbReference type="AlphaFoldDB" id="A0A820Q667"/>
<comment type="caution">
    <text evidence="2">The sequence shown here is derived from an EMBL/GenBank/DDBJ whole genome shotgun (WGS) entry which is preliminary data.</text>
</comment>
<feature type="compositionally biased region" description="Basic and acidic residues" evidence="1">
    <location>
        <begin position="116"/>
        <end position="126"/>
    </location>
</feature>
<feature type="compositionally biased region" description="Polar residues" evidence="1">
    <location>
        <begin position="37"/>
        <end position="46"/>
    </location>
</feature>
<gene>
    <name evidence="2" type="ORF">OKA104_LOCUS52292</name>
</gene>
<feature type="compositionally biased region" description="Polar residues" evidence="1">
    <location>
        <begin position="88"/>
        <end position="97"/>
    </location>
</feature>
<evidence type="ECO:0000313" key="2">
    <source>
        <dbReference type="EMBL" id="CAF4416942.1"/>
    </source>
</evidence>
<sequence>MKKRVQWDEAIELADHALTLTKDERIKEFKDLLSDVPDNNTKQSKNSLRRRKISIDRKHDEAIPNKRRARVSLSSSFTSEQPQEEKPSQASTSFQIENNNKKKRGRKPKPKLQINENHKDETEYEY</sequence>
<evidence type="ECO:0000313" key="3">
    <source>
        <dbReference type="Proteomes" id="UP000663881"/>
    </source>
</evidence>
<reference evidence="2" key="1">
    <citation type="submission" date="2021-02" db="EMBL/GenBank/DDBJ databases">
        <authorList>
            <person name="Nowell W R."/>
        </authorList>
    </citation>
    <scope>NUCLEOTIDE SEQUENCE</scope>
</reference>
<accession>A0A820Q667</accession>
<dbReference type="EMBL" id="CAJOAY010030075">
    <property type="protein sequence ID" value="CAF4416942.1"/>
    <property type="molecule type" value="Genomic_DNA"/>
</dbReference>
<name>A0A820Q667_9BILA</name>
<protein>
    <submittedName>
        <fullName evidence="2">Uncharacterized protein</fullName>
    </submittedName>
</protein>
<feature type="compositionally biased region" description="Polar residues" evidence="1">
    <location>
        <begin position="72"/>
        <end position="81"/>
    </location>
</feature>
<feature type="compositionally biased region" description="Basic and acidic residues" evidence="1">
    <location>
        <begin position="53"/>
        <end position="64"/>
    </location>
</feature>
<proteinExistence type="predicted"/>
<organism evidence="2 3">
    <name type="scientific">Adineta steineri</name>
    <dbReference type="NCBI Taxonomy" id="433720"/>
    <lineage>
        <taxon>Eukaryota</taxon>
        <taxon>Metazoa</taxon>
        <taxon>Spiralia</taxon>
        <taxon>Gnathifera</taxon>
        <taxon>Rotifera</taxon>
        <taxon>Eurotatoria</taxon>
        <taxon>Bdelloidea</taxon>
        <taxon>Adinetida</taxon>
        <taxon>Adinetidae</taxon>
        <taxon>Adineta</taxon>
    </lineage>
</organism>
<feature type="non-terminal residue" evidence="2">
    <location>
        <position position="1"/>
    </location>
</feature>
<evidence type="ECO:0000256" key="1">
    <source>
        <dbReference type="SAM" id="MobiDB-lite"/>
    </source>
</evidence>
<dbReference type="Proteomes" id="UP000663881">
    <property type="component" value="Unassembled WGS sequence"/>
</dbReference>
<feature type="region of interest" description="Disordered" evidence="1">
    <location>
        <begin position="35"/>
        <end position="126"/>
    </location>
</feature>